<keyword evidence="2" id="KW-1185">Reference proteome</keyword>
<organism evidence="1 2">
    <name type="scientific">Bacillus methanolicus PB1</name>
    <dbReference type="NCBI Taxonomy" id="997296"/>
    <lineage>
        <taxon>Bacteria</taxon>
        <taxon>Bacillati</taxon>
        <taxon>Bacillota</taxon>
        <taxon>Bacilli</taxon>
        <taxon>Bacillales</taxon>
        <taxon>Bacillaceae</taxon>
        <taxon>Bacillus</taxon>
    </lineage>
</organism>
<protein>
    <submittedName>
        <fullName evidence="1">Uncharacterized protein</fullName>
    </submittedName>
</protein>
<name>I3E4E1_BACMT</name>
<comment type="caution">
    <text evidence="1">The sequence shown here is derived from an EMBL/GenBank/DDBJ whole genome shotgun (WGS) entry which is preliminary data.</text>
</comment>
<dbReference type="Proteomes" id="UP000010523">
    <property type="component" value="Unassembled WGS sequence"/>
</dbReference>
<proteinExistence type="predicted"/>
<dbReference type="PATRIC" id="fig|997296.3.peg.122"/>
<evidence type="ECO:0000313" key="2">
    <source>
        <dbReference type="Proteomes" id="UP000010523"/>
    </source>
</evidence>
<sequence>MVNKVRFCHEKKTKNPERKKYKAIFCHNGRKDLKFF</sequence>
<reference evidence="1 2" key="1">
    <citation type="journal article" date="2012" name="Appl. Environ. Microbiol.">
        <title>Genome Sequence of Thermotolerant Bacillus methanolicus: Features and Regulation Related to Methylotrophy and Production of L-Lysine and L-Glutamate from Methanol.</title>
        <authorList>
            <person name="Heggeset T.M."/>
            <person name="Krog A."/>
            <person name="Balzer S."/>
            <person name="Wentzel A."/>
            <person name="Ellingsen T.E."/>
            <person name="Brautaset T."/>
        </authorList>
    </citation>
    <scope>NUCLEOTIDE SEQUENCE [LARGE SCALE GENOMIC DNA]</scope>
    <source>
        <strain evidence="1 2">PB1</strain>
    </source>
</reference>
<evidence type="ECO:0000313" key="1">
    <source>
        <dbReference type="EMBL" id="EIJ81362.1"/>
    </source>
</evidence>
<gene>
    <name evidence="1" type="ORF">PB1_00415</name>
</gene>
<dbReference type="AlphaFoldDB" id="I3E4E1"/>
<dbReference type="EMBL" id="AFEU01000001">
    <property type="protein sequence ID" value="EIJ81362.1"/>
    <property type="molecule type" value="Genomic_DNA"/>
</dbReference>
<accession>I3E4E1</accession>
<dbReference type="STRING" id="997296.PB1_00415"/>